<dbReference type="PROSITE" id="PS00787">
    <property type="entry name" value="CHORISMATE_SYNTHASE_1"/>
    <property type="match status" value="1"/>
</dbReference>
<evidence type="ECO:0000256" key="6">
    <source>
        <dbReference type="ARBA" id="ARBA00022643"/>
    </source>
</evidence>
<dbReference type="PANTHER" id="PTHR21085">
    <property type="entry name" value="CHORISMATE SYNTHASE"/>
    <property type="match status" value="1"/>
</dbReference>
<dbReference type="HOGENOM" id="CLU_034547_2_0_11"/>
<comment type="similarity">
    <text evidence="2 11 12">Belongs to the chorismate synthase family.</text>
</comment>
<dbReference type="PANTHER" id="PTHR21085:SF0">
    <property type="entry name" value="CHORISMATE SYNTHASE"/>
    <property type="match status" value="1"/>
</dbReference>
<keyword evidence="4 11" id="KW-0028">Amino-acid biosynthesis</keyword>
<protein>
    <recommendedName>
        <fullName evidence="3 11">Chorismate synthase</fullName>
        <shortName evidence="11">CS</shortName>
        <ecNumber evidence="3 11">4.2.3.5</ecNumber>
    </recommendedName>
    <alternativeName>
        <fullName evidence="11">5-enolpyruvylshikimate-3-phosphate phospholyase</fullName>
    </alternativeName>
</protein>
<comment type="cofactor">
    <cofactor evidence="11 12">
        <name>FMNH2</name>
        <dbReference type="ChEBI" id="CHEBI:57618"/>
    </cofactor>
    <text evidence="11 12">Reduced FMN (FMNH(2)).</text>
</comment>
<proteinExistence type="inferred from homology"/>
<comment type="function">
    <text evidence="11">Catalyzes the anti-1,4-elimination of the C-3 phosphate and the C-6 proR hydrogen from 5-enolpyruvylshikimate-3-phosphate (EPSP) to yield chorismate, which is the branch point compound that serves as the starting substrate for the three terminal pathways of aromatic amino acid biosynthesis. This reaction introduces a second double bond into the aromatic ring system.</text>
</comment>
<keyword evidence="5 11" id="KW-0285">Flavoprotein</keyword>
<keyword evidence="6 11" id="KW-0288">FMN</keyword>
<dbReference type="NCBIfam" id="NF003793">
    <property type="entry name" value="PRK05382.1"/>
    <property type="match status" value="1"/>
</dbReference>
<feature type="binding site" evidence="11">
    <location>
        <position position="370"/>
    </location>
    <ligand>
        <name>FMN</name>
        <dbReference type="ChEBI" id="CHEBI:58210"/>
    </ligand>
</feature>
<dbReference type="GeneID" id="55565820"/>
<feature type="binding site" evidence="11">
    <location>
        <begin position="154"/>
        <end position="156"/>
    </location>
    <ligand>
        <name>FMN</name>
        <dbReference type="ChEBI" id="CHEBI:58210"/>
    </ligand>
</feature>
<dbReference type="EMBL" id="CP001992">
    <property type="protein sequence ID" value="ADI68041.1"/>
    <property type="molecule type" value="Genomic_DNA"/>
</dbReference>
<evidence type="ECO:0000313" key="14">
    <source>
        <dbReference type="Proteomes" id="UP000006742"/>
    </source>
</evidence>
<keyword evidence="9 11" id="KW-0057">Aromatic amino acid biosynthesis</keyword>
<dbReference type="GO" id="GO:0004107">
    <property type="term" value="F:chorismate synthase activity"/>
    <property type="evidence" value="ECO:0007669"/>
    <property type="project" value="UniProtKB-UniRule"/>
</dbReference>
<dbReference type="STRING" id="548479.HMPREF0573_11722"/>
<keyword evidence="10 11" id="KW-0456">Lyase</keyword>
<evidence type="ECO:0000313" key="13">
    <source>
        <dbReference type="EMBL" id="ADI68041.1"/>
    </source>
</evidence>
<evidence type="ECO:0000256" key="11">
    <source>
        <dbReference type="HAMAP-Rule" id="MF_00300"/>
    </source>
</evidence>
<dbReference type="EC" id="4.2.3.5" evidence="3 11"/>
<evidence type="ECO:0000256" key="1">
    <source>
        <dbReference type="ARBA" id="ARBA00005044"/>
    </source>
</evidence>
<dbReference type="GO" id="GO:0010181">
    <property type="term" value="F:FMN binding"/>
    <property type="evidence" value="ECO:0007669"/>
    <property type="project" value="TreeGrafter"/>
</dbReference>
<keyword evidence="8 11" id="KW-0521">NADP</keyword>
<accession>D6ZHD3</accession>
<evidence type="ECO:0000256" key="5">
    <source>
        <dbReference type="ARBA" id="ARBA00022630"/>
    </source>
</evidence>
<dbReference type="HAMAP" id="MF_00300">
    <property type="entry name" value="Chorismate_synth"/>
    <property type="match status" value="1"/>
</dbReference>
<dbReference type="InterPro" id="IPR035904">
    <property type="entry name" value="Chorismate_synth_AroC_sf"/>
</dbReference>
<dbReference type="NCBIfam" id="TIGR00033">
    <property type="entry name" value="aroC"/>
    <property type="match status" value="1"/>
</dbReference>
<feature type="binding site" evidence="11">
    <location>
        <begin position="276"/>
        <end position="277"/>
    </location>
    <ligand>
        <name>FMN</name>
        <dbReference type="ChEBI" id="CHEBI:58210"/>
    </ligand>
</feature>
<feature type="binding site" evidence="11">
    <location>
        <begin position="344"/>
        <end position="348"/>
    </location>
    <ligand>
        <name>FMN</name>
        <dbReference type="ChEBI" id="CHEBI:58210"/>
    </ligand>
</feature>
<dbReference type="GO" id="GO:0009423">
    <property type="term" value="P:chorismate biosynthetic process"/>
    <property type="evidence" value="ECO:0007669"/>
    <property type="project" value="UniProtKB-UniRule"/>
</dbReference>
<organism evidence="13 14">
    <name type="scientific">Mobiluncus curtisii (strain ATCC 43063 / DSM 2711 / V125)</name>
    <name type="common">Falcivibrio vaginalis</name>
    <dbReference type="NCBI Taxonomy" id="548479"/>
    <lineage>
        <taxon>Bacteria</taxon>
        <taxon>Bacillati</taxon>
        <taxon>Actinomycetota</taxon>
        <taxon>Actinomycetes</taxon>
        <taxon>Actinomycetales</taxon>
        <taxon>Actinomycetaceae</taxon>
        <taxon>Mobiluncus</taxon>
    </lineage>
</organism>
<dbReference type="InterPro" id="IPR020541">
    <property type="entry name" value="Chorismate_synthase_CS"/>
</dbReference>
<dbReference type="Pfam" id="PF01264">
    <property type="entry name" value="Chorismate_synt"/>
    <property type="match status" value="1"/>
</dbReference>
<comment type="pathway">
    <text evidence="1 11 12">Metabolic intermediate biosynthesis; chorismate biosynthesis; chorismate from D-erythrose 4-phosphate and phosphoenolpyruvate: step 7/7.</text>
</comment>
<dbReference type="AlphaFoldDB" id="D6ZHD3"/>
<dbReference type="PIRSF" id="PIRSF001456">
    <property type="entry name" value="Chorismate_synth"/>
    <property type="match status" value="1"/>
</dbReference>
<dbReference type="GO" id="GO:0008652">
    <property type="term" value="P:amino acid biosynthetic process"/>
    <property type="evidence" value="ECO:0007669"/>
    <property type="project" value="UniProtKB-KW"/>
</dbReference>
<dbReference type="PROSITE" id="PS00788">
    <property type="entry name" value="CHORISMATE_SYNTHASE_2"/>
    <property type="match status" value="1"/>
</dbReference>
<evidence type="ECO:0000256" key="10">
    <source>
        <dbReference type="ARBA" id="ARBA00023239"/>
    </source>
</evidence>
<dbReference type="CDD" id="cd07304">
    <property type="entry name" value="Chorismate_synthase"/>
    <property type="match status" value="1"/>
</dbReference>
<dbReference type="RefSeq" id="WP_013189563.1">
    <property type="nucleotide sequence ID" value="NC_014246.1"/>
</dbReference>
<dbReference type="KEGG" id="mcu:HMPREF0573_11722"/>
<feature type="binding site" evidence="11">
    <location>
        <position position="329"/>
    </location>
    <ligand>
        <name>FMN</name>
        <dbReference type="ChEBI" id="CHEBI:58210"/>
    </ligand>
</feature>
<evidence type="ECO:0000256" key="12">
    <source>
        <dbReference type="RuleBase" id="RU000605"/>
    </source>
</evidence>
<dbReference type="FunFam" id="3.60.150.10:FF:000002">
    <property type="entry name" value="Chorismate synthase"/>
    <property type="match status" value="1"/>
</dbReference>
<gene>
    <name evidence="11 13" type="primary">aroC</name>
    <name evidence="13" type="ordered locus">HMPREF0573_11722</name>
</gene>
<dbReference type="SUPFAM" id="SSF103263">
    <property type="entry name" value="Chorismate synthase, AroC"/>
    <property type="match status" value="1"/>
</dbReference>
<name>D6ZHD3_MOBCV</name>
<dbReference type="InterPro" id="IPR000453">
    <property type="entry name" value="Chorismate_synth"/>
</dbReference>
<dbReference type="UniPathway" id="UPA00053">
    <property type="reaction ID" value="UER00090"/>
</dbReference>
<sequence length="425" mass="45173">MFCEMWQDELMLECVTAGESHGAALVAVLSGLPAGIEITTDTLTKALEQRRRGYGRGARQKFEQDVVTILSGLRHGKTLGSPVAVEIKNTEWPRWQTVMSPDPVPRRALLRDAGRGDVREVARNQKLTKPRPGHADFAGMMKYGFTDARNVLERSSARETAARVALGAFAQAFLDQVAGIRIVSHVTSLGPVSVSLRAPVPRPEDVDYLDRDPVRCLDPHTSEQMVQAIDQAQHTGDTLGGVIQVIAYGVPVGLGSHVSRDRRLDARLAAALVSMQAVKGVEIGAAFLQASLPGSKAHDPLYRGDQPAEANTGLGMIVRPSNLAGGIEGGMSNGNPIVVSAAVKPISTVPHALPTLDVADGSPATGLHQRSDTTAVVPAAVIAQAEVALVLADALLEKTGGDSVAECSRNLWAYLDEVTQRNTFS</sequence>
<feature type="binding site" evidence="11">
    <location>
        <position position="50"/>
    </location>
    <ligand>
        <name>NADP(+)</name>
        <dbReference type="ChEBI" id="CHEBI:58349"/>
    </ligand>
</feature>
<dbReference type="GO" id="GO:0005829">
    <property type="term" value="C:cytosol"/>
    <property type="evidence" value="ECO:0007669"/>
    <property type="project" value="TreeGrafter"/>
</dbReference>
<dbReference type="GO" id="GO:0009073">
    <property type="term" value="P:aromatic amino acid family biosynthetic process"/>
    <property type="evidence" value="ECO:0007669"/>
    <property type="project" value="UniProtKB-KW"/>
</dbReference>
<evidence type="ECO:0000256" key="8">
    <source>
        <dbReference type="ARBA" id="ARBA00022857"/>
    </source>
</evidence>
<comment type="catalytic activity">
    <reaction evidence="11 12">
        <text>5-O-(1-carboxyvinyl)-3-phosphoshikimate = chorismate + phosphate</text>
        <dbReference type="Rhea" id="RHEA:21020"/>
        <dbReference type="ChEBI" id="CHEBI:29748"/>
        <dbReference type="ChEBI" id="CHEBI:43474"/>
        <dbReference type="ChEBI" id="CHEBI:57701"/>
        <dbReference type="EC" id="4.2.3.5"/>
    </reaction>
</comment>
<evidence type="ECO:0000256" key="7">
    <source>
        <dbReference type="ARBA" id="ARBA00022827"/>
    </source>
</evidence>
<keyword evidence="14" id="KW-1185">Reference proteome</keyword>
<dbReference type="eggNOG" id="COG0082">
    <property type="taxonomic scope" value="Bacteria"/>
</dbReference>
<keyword evidence="7 11" id="KW-0274">FAD</keyword>
<evidence type="ECO:0000256" key="9">
    <source>
        <dbReference type="ARBA" id="ARBA00023141"/>
    </source>
</evidence>
<reference evidence="14" key="1">
    <citation type="submission" date="2010-03" db="EMBL/GenBank/DDBJ databases">
        <title>Complete sequence of Mobiluncus curtisii ATCC 43063.</title>
        <authorList>
            <person name="Muzny D."/>
            <person name="Qin X."/>
            <person name="Deng J."/>
            <person name="Jiang H."/>
            <person name="Liu Y."/>
            <person name="Qu J."/>
            <person name="Song X.-Z."/>
            <person name="Zhang L."/>
            <person name="Thornton R."/>
            <person name="Coyle M."/>
            <person name="Francisco L."/>
            <person name="Jackson L."/>
            <person name="Javaid M."/>
            <person name="Korchina V."/>
            <person name="Kovar C."/>
            <person name="Mata R."/>
            <person name="Mathew T."/>
            <person name="Ngo R."/>
            <person name="Nguyen L."/>
            <person name="Nguyen N."/>
            <person name="Okwuonu G."/>
            <person name="Ongeri F."/>
            <person name="Pham C."/>
            <person name="Simmons D."/>
            <person name="Wilczek-Boney K."/>
            <person name="Hale W."/>
            <person name="Jakkamsetti A."/>
            <person name="Pham P."/>
            <person name="Ruth R."/>
            <person name="San Lucas F."/>
            <person name="Warren J."/>
            <person name="Zhang J."/>
            <person name="Zhao Z."/>
            <person name="Zhou C."/>
            <person name="Zhu D."/>
            <person name="Lee S."/>
            <person name="Bess C."/>
            <person name="Blankenburg K."/>
            <person name="Forbes L."/>
            <person name="Fu Q."/>
            <person name="Gubbala S."/>
            <person name="Hirani K."/>
            <person name="Jayaseelan J.C."/>
            <person name="Lara F."/>
            <person name="Munidasa M."/>
            <person name="Palculict T."/>
            <person name="Patil S."/>
            <person name="Pu L.-L."/>
            <person name="Saada N."/>
            <person name="Tang L."/>
            <person name="Weissenberger G."/>
            <person name="Zhu Y."/>
            <person name="Hemphill L."/>
            <person name="Shang Y."/>
            <person name="Youmans B."/>
            <person name="Ayvaz T."/>
            <person name="Ross M."/>
            <person name="Santibanez J."/>
            <person name="Aqrawi P."/>
            <person name="Gross S."/>
            <person name="Joshi V."/>
            <person name="Fowler G."/>
            <person name="Nazareth L."/>
            <person name="Reid J."/>
            <person name="Worley K."/>
            <person name="Petrosino J."/>
            <person name="Highlander S."/>
            <person name="Gibbs R."/>
            <person name="Gibbs R."/>
        </authorList>
    </citation>
    <scope>NUCLEOTIDE SEQUENCE [LARGE SCALE GENOMIC DNA]</scope>
    <source>
        <strain evidence="14">ATCC 43063 / DSM 2711 / V125</strain>
    </source>
</reference>
<comment type="subunit">
    <text evidence="11">Homotetramer.</text>
</comment>
<evidence type="ECO:0000256" key="2">
    <source>
        <dbReference type="ARBA" id="ARBA00008014"/>
    </source>
</evidence>
<feature type="binding site" evidence="11">
    <location>
        <position position="56"/>
    </location>
    <ligand>
        <name>NADP(+)</name>
        <dbReference type="ChEBI" id="CHEBI:58349"/>
    </ligand>
</feature>
<evidence type="ECO:0000256" key="4">
    <source>
        <dbReference type="ARBA" id="ARBA00022605"/>
    </source>
</evidence>
<dbReference type="Gene3D" id="3.60.150.10">
    <property type="entry name" value="Chorismate synthase AroC"/>
    <property type="match status" value="1"/>
</dbReference>
<evidence type="ECO:0000256" key="3">
    <source>
        <dbReference type="ARBA" id="ARBA00013036"/>
    </source>
</evidence>
<dbReference type="Proteomes" id="UP000006742">
    <property type="component" value="Chromosome"/>
</dbReference>